<dbReference type="PANTHER" id="PTHR21506">
    <property type="entry name" value="COMPONENT OF OLIGOMERIC GOLGI COMPLEX 6"/>
    <property type="match status" value="1"/>
</dbReference>
<keyword evidence="7 10" id="KW-0472">Membrane</keyword>
<dbReference type="InterPro" id="IPR048369">
    <property type="entry name" value="COG6_C"/>
</dbReference>
<evidence type="ECO:0000256" key="10">
    <source>
        <dbReference type="RuleBase" id="RU365075"/>
    </source>
</evidence>
<dbReference type="RefSeq" id="XP_033596218.1">
    <property type="nucleotide sequence ID" value="XM_033742925.1"/>
</dbReference>
<dbReference type="AlphaFoldDB" id="A0A6A6VWY4"/>
<evidence type="ECO:0000256" key="7">
    <source>
        <dbReference type="ARBA" id="ARBA00023136"/>
    </source>
</evidence>
<evidence type="ECO:0000259" key="12">
    <source>
        <dbReference type="Pfam" id="PF06419"/>
    </source>
</evidence>
<comment type="function">
    <text evidence="9">Acts as a component of the peripheral membrane COG complex that is involved in intra-Golgi protein trafficking. COG is located at the cis-Golgi, and regulates tethering of retrograde intra-Golgi vesicles and possibly a number of other membrane trafficking events.</text>
</comment>
<dbReference type="GO" id="GO:0006891">
    <property type="term" value="P:intra-Golgi vesicle-mediated transport"/>
    <property type="evidence" value="ECO:0007669"/>
    <property type="project" value="UniProtKB-UniRule"/>
</dbReference>
<feature type="region of interest" description="Disordered" evidence="11">
    <location>
        <begin position="1"/>
        <end position="35"/>
    </location>
</feature>
<dbReference type="Proteomes" id="UP000799437">
    <property type="component" value="Unassembled WGS sequence"/>
</dbReference>
<evidence type="ECO:0000256" key="6">
    <source>
        <dbReference type="ARBA" id="ARBA00023034"/>
    </source>
</evidence>
<dbReference type="GeneID" id="54483979"/>
<comment type="function">
    <text evidence="10">Acts as component of the peripheral membrane COG complex that is involved in intra-Golgi protein trafficking. COG is located at the cis-Golgi, and regulates tethering of retrograde intra-Golgi vesicles and possibly a number of other membrane trafficking events.</text>
</comment>
<evidence type="ECO:0000256" key="9">
    <source>
        <dbReference type="ARBA" id="ARBA00043873"/>
    </source>
</evidence>
<reference evidence="14" key="1">
    <citation type="journal article" date="2020" name="Stud. Mycol.">
        <title>101 Dothideomycetes genomes: a test case for predicting lifestyles and emergence of pathogens.</title>
        <authorList>
            <person name="Haridas S."/>
            <person name="Albert R."/>
            <person name="Binder M."/>
            <person name="Bloem J."/>
            <person name="Labutti K."/>
            <person name="Salamov A."/>
            <person name="Andreopoulos B."/>
            <person name="Baker S."/>
            <person name="Barry K."/>
            <person name="Bills G."/>
            <person name="Bluhm B."/>
            <person name="Cannon C."/>
            <person name="Castanera R."/>
            <person name="Culley D."/>
            <person name="Daum C."/>
            <person name="Ezra D."/>
            <person name="Gonzalez J."/>
            <person name="Henrissat B."/>
            <person name="Kuo A."/>
            <person name="Liang C."/>
            <person name="Lipzen A."/>
            <person name="Lutzoni F."/>
            <person name="Magnuson J."/>
            <person name="Mondo S."/>
            <person name="Nolan M."/>
            <person name="Ohm R."/>
            <person name="Pangilinan J."/>
            <person name="Park H.-J."/>
            <person name="Ramirez L."/>
            <person name="Alfaro M."/>
            <person name="Sun H."/>
            <person name="Tritt A."/>
            <person name="Yoshinaga Y."/>
            <person name="Zwiers L.-H."/>
            <person name="Turgeon B."/>
            <person name="Goodwin S."/>
            <person name="Spatafora J."/>
            <person name="Crous P."/>
            <person name="Grigoriev I."/>
        </authorList>
    </citation>
    <scope>NUCLEOTIDE SEQUENCE</scope>
    <source>
        <strain evidence="14">CBS 121739</strain>
    </source>
</reference>
<name>A0A6A6VWY4_9PEZI</name>
<dbReference type="GO" id="GO:0000139">
    <property type="term" value="C:Golgi membrane"/>
    <property type="evidence" value="ECO:0007669"/>
    <property type="project" value="UniProtKB-SubCell"/>
</dbReference>
<dbReference type="Pfam" id="PF06419">
    <property type="entry name" value="COG6_N"/>
    <property type="match status" value="1"/>
</dbReference>
<evidence type="ECO:0000256" key="4">
    <source>
        <dbReference type="ARBA" id="ARBA00022448"/>
    </source>
</evidence>
<dbReference type="InterPro" id="IPR010490">
    <property type="entry name" value="COG6"/>
</dbReference>
<proteinExistence type="inferred from homology"/>
<comment type="subunit">
    <text evidence="10">Component of the conserved oligomeric Golgi complex.</text>
</comment>
<evidence type="ECO:0000313" key="15">
    <source>
        <dbReference type="Proteomes" id="UP000799437"/>
    </source>
</evidence>
<dbReference type="Pfam" id="PF20653">
    <property type="entry name" value="COG6_C"/>
    <property type="match status" value="1"/>
</dbReference>
<evidence type="ECO:0000256" key="3">
    <source>
        <dbReference type="ARBA" id="ARBA00020973"/>
    </source>
</evidence>
<keyword evidence="5 10" id="KW-0653">Protein transport</keyword>
<evidence type="ECO:0000256" key="1">
    <source>
        <dbReference type="ARBA" id="ARBA00004395"/>
    </source>
</evidence>
<keyword evidence="15" id="KW-1185">Reference proteome</keyword>
<protein>
    <recommendedName>
        <fullName evidence="3 10">Conserved oligomeric Golgi complex subunit 6</fullName>
        <shortName evidence="10">COG complex subunit 6</shortName>
    </recommendedName>
    <alternativeName>
        <fullName evidence="8 10">Component of oligomeric Golgi complex 6</fullName>
    </alternativeName>
</protein>
<evidence type="ECO:0000256" key="5">
    <source>
        <dbReference type="ARBA" id="ARBA00022927"/>
    </source>
</evidence>
<dbReference type="SMART" id="SM01087">
    <property type="entry name" value="COG6"/>
    <property type="match status" value="1"/>
</dbReference>
<keyword evidence="4 10" id="KW-0813">Transport</keyword>
<accession>A0A6A6VWY4</accession>
<dbReference type="OrthoDB" id="272987at2759"/>
<keyword evidence="6 10" id="KW-0333">Golgi apparatus</keyword>
<evidence type="ECO:0000256" key="11">
    <source>
        <dbReference type="SAM" id="MobiDB-lite"/>
    </source>
</evidence>
<sequence>MTSYLQERTLRPGPSPDALGISSPGTPSQGVGPRANALSSRITSVLSASYSDLDIRDALETLDARGIKNNQETRRRLRLDVQKEVIQCNADIIKDFGQVAAQLRRIGVAIENLNRCCDDMRAHINASNRESAPVLEEASSLFNQKVQVETKAKLLDVFNSHFIISERDVMVLTSTSEPVNDEFFQVLTRVKKIHSDCQILLGSENQVLGLELLEQSSKQLNAAFQKLYRWIQREFKNLDLENPQINASIRRSIRVLAERPALFQSCLDAFAGARENILSESFYNALTGTGESQMKPIEFQAHDPLRYIGDMLAWAHSAAVSEKEALEVLFVSEGDEIARSIKLGLESEPWTREDGEESGQEAYDGRKALNELVSHDLKGVARLLRQRTEQVTQSHDDPVLVYKIANLVAFYRSTFKKLVGEDSEVLEILDELQDSAFRRFKANMQDHLVTVQSDLGAAPEDLSPPEFLTEALNMLKALLTSYDTSMATADDQDSSFQPVLTEALDPCLNACEKMYKSLTEPENDVFAINCLMQTRATLTPFTFTGDRITELGSRLNKHASNLVAYQHRYLLDESGLNTLIFALGEVADSKDSIAKIPTLPPFSPDSLVAISQKLDDFLPSALMDARENVKCLNNAQIAQDITEHAADKFCEDFEAVEEKILAVDEMQDGKREDEEEPCMRDLFPRTSGEIKVLLS</sequence>
<dbReference type="GO" id="GO:0015031">
    <property type="term" value="P:protein transport"/>
    <property type="evidence" value="ECO:0007669"/>
    <property type="project" value="UniProtKB-KW"/>
</dbReference>
<comment type="subcellular location">
    <subcellularLocation>
        <location evidence="1 10">Golgi apparatus membrane</location>
        <topology evidence="1 10">Peripheral membrane protein</topology>
    </subcellularLocation>
</comment>
<dbReference type="EMBL" id="ML996583">
    <property type="protein sequence ID" value="KAF2753767.1"/>
    <property type="molecule type" value="Genomic_DNA"/>
</dbReference>
<dbReference type="InterPro" id="IPR048368">
    <property type="entry name" value="COG6_N"/>
</dbReference>
<organism evidence="14 15">
    <name type="scientific">Pseudovirgaria hyperparasitica</name>
    <dbReference type="NCBI Taxonomy" id="470096"/>
    <lineage>
        <taxon>Eukaryota</taxon>
        <taxon>Fungi</taxon>
        <taxon>Dikarya</taxon>
        <taxon>Ascomycota</taxon>
        <taxon>Pezizomycotina</taxon>
        <taxon>Dothideomycetes</taxon>
        <taxon>Dothideomycetes incertae sedis</taxon>
        <taxon>Acrospermales</taxon>
        <taxon>Acrospermaceae</taxon>
        <taxon>Pseudovirgaria</taxon>
    </lineage>
</organism>
<feature type="domain" description="Conserved oligomeric complex COG6 N-terminal" evidence="12">
    <location>
        <begin position="62"/>
        <end position="175"/>
    </location>
</feature>
<evidence type="ECO:0000256" key="2">
    <source>
        <dbReference type="ARBA" id="ARBA00011023"/>
    </source>
</evidence>
<evidence type="ECO:0000313" key="14">
    <source>
        <dbReference type="EMBL" id="KAF2753767.1"/>
    </source>
</evidence>
<evidence type="ECO:0000256" key="8">
    <source>
        <dbReference type="ARBA" id="ARBA00031348"/>
    </source>
</evidence>
<feature type="domain" description="Conserved Oligomeric Golgi complex subunit 6 C-terminal" evidence="13">
    <location>
        <begin position="206"/>
        <end position="694"/>
    </location>
</feature>
<gene>
    <name evidence="14" type="ORF">EJ05DRAFT_469964</name>
</gene>
<dbReference type="GO" id="GO:0017119">
    <property type="term" value="C:Golgi transport complex"/>
    <property type="evidence" value="ECO:0007669"/>
    <property type="project" value="UniProtKB-UniRule"/>
</dbReference>
<evidence type="ECO:0000259" key="13">
    <source>
        <dbReference type="Pfam" id="PF20653"/>
    </source>
</evidence>
<dbReference type="PANTHER" id="PTHR21506:SF0">
    <property type="entry name" value="CONSERVED OLIGOMERIC GOLGI COMPLEX SUBUNIT 6"/>
    <property type="match status" value="1"/>
</dbReference>
<comment type="similarity">
    <text evidence="2 10">Belongs to the COG6 family.</text>
</comment>